<comment type="caution">
    <text evidence="1">The sequence shown here is derived from an EMBL/GenBank/DDBJ whole genome shotgun (WGS) entry which is preliminary data.</text>
</comment>
<name>A0A822MM52_9VIBR</name>
<evidence type="ECO:0000313" key="1">
    <source>
        <dbReference type="EMBL" id="CDS95167.1"/>
    </source>
</evidence>
<evidence type="ECO:0000313" key="3">
    <source>
        <dbReference type="Proteomes" id="UP000049077"/>
    </source>
</evidence>
<evidence type="ECO:0000313" key="4">
    <source>
        <dbReference type="Proteomes" id="UP000049495"/>
    </source>
</evidence>
<accession>A0A822MM52</accession>
<protein>
    <submittedName>
        <fullName evidence="1">Uncharacterized protein</fullName>
    </submittedName>
</protein>
<evidence type="ECO:0000313" key="2">
    <source>
        <dbReference type="EMBL" id="CDT14520.1"/>
    </source>
</evidence>
<reference evidence="1 3" key="1">
    <citation type="submission" date="2014-06" db="EMBL/GenBank/DDBJ databases">
        <authorList>
            <person name="Le Roux F."/>
        </authorList>
    </citation>
    <scope>NUCLEOTIDE SEQUENCE</scope>
    <source>
        <strain evidence="2 3">J5-4</strain>
        <strain evidence="1">J5-5</strain>
    </source>
</reference>
<proteinExistence type="predicted"/>
<sequence length="58" mass="6708">MREVMQLNSMEWLEVEFELQLEPESDLEYLKNAVAETVVDNESDFFPIIGAICAQLND</sequence>
<dbReference type="EMBL" id="CCJV01000020">
    <property type="protein sequence ID" value="CDS95167.1"/>
    <property type="molecule type" value="Genomic_DNA"/>
</dbReference>
<dbReference type="AlphaFoldDB" id="A0A822MM52"/>
<organism evidence="1 4">
    <name type="scientific">Vibrio crassostreae</name>
    <dbReference type="NCBI Taxonomy" id="246167"/>
    <lineage>
        <taxon>Bacteria</taxon>
        <taxon>Pseudomonadati</taxon>
        <taxon>Pseudomonadota</taxon>
        <taxon>Gammaproteobacteria</taxon>
        <taxon>Vibrionales</taxon>
        <taxon>Vibrionaceae</taxon>
        <taxon>Vibrio</taxon>
    </lineage>
</organism>
<keyword evidence="3" id="KW-1185">Reference proteome</keyword>
<dbReference type="Proteomes" id="UP000049495">
    <property type="component" value="Unassembled WGS sequence"/>
</dbReference>
<dbReference type="EMBL" id="CCJX01000060">
    <property type="protein sequence ID" value="CDT14520.1"/>
    <property type="molecule type" value="Genomic_DNA"/>
</dbReference>
<dbReference type="Proteomes" id="UP000049077">
    <property type="component" value="Unassembled WGS sequence"/>
</dbReference>
<gene>
    <name evidence="2" type="ORF">VCR4J5_1520014</name>
    <name evidence="1" type="ORF">VCR5J5_1160012</name>
</gene>
<reference evidence="4" key="2">
    <citation type="submission" date="2014-06" db="EMBL/GenBank/DDBJ databases">
        <authorList>
            <person name="Le Roux Frederique"/>
        </authorList>
    </citation>
    <scope>NUCLEOTIDE SEQUENCE [LARGE SCALE GENOMIC DNA]</scope>
    <source>
        <strain evidence="4">J5-5</strain>
    </source>
</reference>